<keyword evidence="6 7" id="KW-0472">Membrane</keyword>
<comment type="subcellular location">
    <subcellularLocation>
        <location evidence="1">Cell membrane</location>
        <topology evidence="1">Multi-pass membrane protein</topology>
    </subcellularLocation>
</comment>
<name>A0A1M5D9C6_9BACT</name>
<feature type="transmembrane region" description="Helical" evidence="7">
    <location>
        <begin position="108"/>
        <end position="126"/>
    </location>
</feature>
<evidence type="ECO:0000313" key="8">
    <source>
        <dbReference type="EMBL" id="SHF63554.1"/>
    </source>
</evidence>
<gene>
    <name evidence="8" type="ORF">SAMN02745131_03165</name>
</gene>
<dbReference type="InterPro" id="IPR032808">
    <property type="entry name" value="DoxX"/>
</dbReference>
<dbReference type="InterPro" id="IPR051907">
    <property type="entry name" value="DoxX-like_oxidoreductase"/>
</dbReference>
<feature type="transmembrane region" description="Helical" evidence="7">
    <location>
        <begin position="83"/>
        <end position="102"/>
    </location>
</feature>
<evidence type="ECO:0000256" key="1">
    <source>
        <dbReference type="ARBA" id="ARBA00004651"/>
    </source>
</evidence>
<keyword evidence="9" id="KW-1185">Reference proteome</keyword>
<feature type="transmembrane region" description="Helical" evidence="7">
    <location>
        <begin position="20"/>
        <end position="41"/>
    </location>
</feature>
<dbReference type="PANTHER" id="PTHR33452">
    <property type="entry name" value="OXIDOREDUCTASE CATD-RELATED"/>
    <property type="match status" value="1"/>
</dbReference>
<dbReference type="Pfam" id="PF07681">
    <property type="entry name" value="DoxX"/>
    <property type="match status" value="1"/>
</dbReference>
<dbReference type="GO" id="GO:0005886">
    <property type="term" value="C:plasma membrane"/>
    <property type="evidence" value="ECO:0007669"/>
    <property type="project" value="UniProtKB-SubCell"/>
</dbReference>
<reference evidence="8 9" key="1">
    <citation type="submission" date="2016-11" db="EMBL/GenBank/DDBJ databases">
        <authorList>
            <person name="Jaros S."/>
            <person name="Januszkiewicz K."/>
            <person name="Wedrychowicz H."/>
        </authorList>
    </citation>
    <scope>NUCLEOTIDE SEQUENCE [LARGE SCALE GENOMIC DNA]</scope>
    <source>
        <strain evidence="8 9">DSM 18119</strain>
    </source>
</reference>
<keyword evidence="4 7" id="KW-0812">Transmembrane</keyword>
<comment type="similarity">
    <text evidence="2">Belongs to the DoxX family.</text>
</comment>
<dbReference type="AlphaFoldDB" id="A0A1M5D9C6"/>
<evidence type="ECO:0000256" key="3">
    <source>
        <dbReference type="ARBA" id="ARBA00022475"/>
    </source>
</evidence>
<proteinExistence type="inferred from homology"/>
<evidence type="ECO:0000313" key="9">
    <source>
        <dbReference type="Proteomes" id="UP000184048"/>
    </source>
</evidence>
<feature type="transmembrane region" description="Helical" evidence="7">
    <location>
        <begin position="53"/>
        <end position="76"/>
    </location>
</feature>
<sequence>MNITTRISRWRHSYPSFLLLIARIILGIILIVKGIFFISHAQQLKDMILASRFSGWVGILTAYVTFAHLFGGVFIIIGLFTRIAALLQIPVLLGALFFILPVHEVNDMGSDLILSLIVLGLLIYILKKGSGSISMEDYLKHHLL</sequence>
<evidence type="ECO:0000256" key="7">
    <source>
        <dbReference type="SAM" id="Phobius"/>
    </source>
</evidence>
<organism evidence="8 9">
    <name type="scientific">Flavisolibacter ginsengisoli DSM 18119</name>
    <dbReference type="NCBI Taxonomy" id="1121884"/>
    <lineage>
        <taxon>Bacteria</taxon>
        <taxon>Pseudomonadati</taxon>
        <taxon>Bacteroidota</taxon>
        <taxon>Chitinophagia</taxon>
        <taxon>Chitinophagales</taxon>
        <taxon>Chitinophagaceae</taxon>
        <taxon>Flavisolibacter</taxon>
    </lineage>
</organism>
<protein>
    <submittedName>
        <fullName evidence="8">Uncharacterized membrane protein YphA, DoxX/SURF4 family</fullName>
    </submittedName>
</protein>
<dbReference type="EMBL" id="FQUU01000014">
    <property type="protein sequence ID" value="SHF63554.1"/>
    <property type="molecule type" value="Genomic_DNA"/>
</dbReference>
<dbReference type="RefSeq" id="WP_072836328.1">
    <property type="nucleotide sequence ID" value="NZ_FQUU01000014.1"/>
</dbReference>
<accession>A0A1M5D9C6</accession>
<evidence type="ECO:0000256" key="4">
    <source>
        <dbReference type="ARBA" id="ARBA00022692"/>
    </source>
</evidence>
<evidence type="ECO:0000256" key="5">
    <source>
        <dbReference type="ARBA" id="ARBA00022989"/>
    </source>
</evidence>
<dbReference type="Proteomes" id="UP000184048">
    <property type="component" value="Unassembled WGS sequence"/>
</dbReference>
<keyword evidence="5 7" id="KW-1133">Transmembrane helix</keyword>
<keyword evidence="3" id="KW-1003">Cell membrane</keyword>
<dbReference type="STRING" id="1121884.SAMN02745131_03165"/>
<evidence type="ECO:0000256" key="6">
    <source>
        <dbReference type="ARBA" id="ARBA00023136"/>
    </source>
</evidence>
<dbReference type="PANTHER" id="PTHR33452:SF1">
    <property type="entry name" value="INNER MEMBRANE PROTEIN YPHA-RELATED"/>
    <property type="match status" value="1"/>
</dbReference>
<evidence type="ECO:0000256" key="2">
    <source>
        <dbReference type="ARBA" id="ARBA00006679"/>
    </source>
</evidence>